<proteinExistence type="predicted"/>
<evidence type="ECO:0000256" key="1">
    <source>
        <dbReference type="SAM" id="SignalP"/>
    </source>
</evidence>
<dbReference type="EMBL" id="FTOP01000004">
    <property type="protein sequence ID" value="SIS78409.1"/>
    <property type="molecule type" value="Genomic_DNA"/>
</dbReference>
<reference evidence="3" key="1">
    <citation type="submission" date="2017-01" db="EMBL/GenBank/DDBJ databases">
        <authorList>
            <person name="Varghese N."/>
            <person name="Submissions S."/>
        </authorList>
    </citation>
    <scope>NUCLEOTIDE SEQUENCE [LARGE SCALE GENOMIC DNA]</scope>
    <source>
        <strain evidence="3">DSM 46698</strain>
    </source>
</reference>
<keyword evidence="1" id="KW-0732">Signal</keyword>
<organism evidence="2 3">
    <name type="scientific">Belliella pelovolcani</name>
    <dbReference type="NCBI Taxonomy" id="529505"/>
    <lineage>
        <taxon>Bacteria</taxon>
        <taxon>Pseudomonadati</taxon>
        <taxon>Bacteroidota</taxon>
        <taxon>Cytophagia</taxon>
        <taxon>Cytophagales</taxon>
        <taxon>Cyclobacteriaceae</taxon>
        <taxon>Belliella</taxon>
    </lineage>
</organism>
<sequence length="269" mass="29972">MQKIIKSILLLASIMFLSSGCVVNYVGTWQNYDEGKELTDQGNYAIKNDTIGISHAFNTRSGKIQIRMENYTDKPLLINLTKSAMTVNGKAMGFVDGKSTIYGVLNSFNGVQGGSFSIIDADMQTTPNTIIIPPFSFAEGQYTNIRVEKQMVIGEKFDGNWTTYPLFDEPMYMKVLFYNQEDSPLKLTSFINYSVLNKDNEPLNTNTLIQNFYLSSYARLKYIGEKTLNQKLESREDMSSYSVLKGGGLATGLLLGALMVGLIIADPDE</sequence>
<dbReference type="OrthoDB" id="837159at2"/>
<dbReference type="PROSITE" id="PS51257">
    <property type="entry name" value="PROKAR_LIPOPROTEIN"/>
    <property type="match status" value="1"/>
</dbReference>
<evidence type="ECO:0008006" key="4">
    <source>
        <dbReference type="Google" id="ProtNLM"/>
    </source>
</evidence>
<evidence type="ECO:0000313" key="3">
    <source>
        <dbReference type="Proteomes" id="UP000186026"/>
    </source>
</evidence>
<dbReference type="Proteomes" id="UP000186026">
    <property type="component" value="Unassembled WGS sequence"/>
</dbReference>
<accession>A0A1N7LXA2</accession>
<feature type="signal peptide" evidence="1">
    <location>
        <begin position="1"/>
        <end position="24"/>
    </location>
</feature>
<dbReference type="AlphaFoldDB" id="A0A1N7LXA2"/>
<protein>
    <recommendedName>
        <fullName evidence="4">Lipoprotein</fullName>
    </recommendedName>
</protein>
<feature type="chain" id="PRO_5012568838" description="Lipoprotein" evidence="1">
    <location>
        <begin position="25"/>
        <end position="269"/>
    </location>
</feature>
<evidence type="ECO:0000313" key="2">
    <source>
        <dbReference type="EMBL" id="SIS78409.1"/>
    </source>
</evidence>
<dbReference type="RefSeq" id="WP_076499871.1">
    <property type="nucleotide sequence ID" value="NZ_FTOP01000004.1"/>
</dbReference>
<keyword evidence="3" id="KW-1185">Reference proteome</keyword>
<gene>
    <name evidence="2" type="ORF">SAMN05421761_104189</name>
</gene>
<name>A0A1N7LXA2_9BACT</name>